<keyword evidence="4" id="KW-1185">Reference proteome</keyword>
<accession>A0ABX7WPJ4</accession>
<reference evidence="3 4" key="1">
    <citation type="submission" date="2021-04" db="EMBL/GenBank/DDBJ databases">
        <title>Genomics, taxonomy and metabolism of representatives of sulfur bacteria of the genus Thiothrix: Thiothrix fructosivorans QT, Thiothrix unzii A1T and three new species, Thiothrix subterranea sp. nov., Thiothrix litoralis sp. nov. and 'Candidatus Thiothrix anitrata' sp. nov.</title>
        <authorList>
            <person name="Ravin N.V."/>
            <person name="Smolyakov D."/>
            <person name="Rudenko T.S."/>
            <person name="Mardanov A.V."/>
            <person name="Beletsky A.V."/>
            <person name="Markov N.D."/>
            <person name="Fomenkov A.I."/>
            <person name="Roberts R.J."/>
            <person name="Karnachuk O.V."/>
            <person name="Novikov A."/>
            <person name="Grabovich M.Y."/>
        </authorList>
    </citation>
    <scope>NUCLEOTIDE SEQUENCE [LARGE SCALE GENOMIC DNA]</scope>
    <source>
        <strain evidence="3 4">AS</strain>
    </source>
</reference>
<keyword evidence="1" id="KW-0051">Antiviral defense</keyword>
<dbReference type="PANTHER" id="PTHR35579:SF3">
    <property type="entry name" value="CRISPR SYSTEM CMS ENDORIBONUCLEASE CSM3"/>
    <property type="match status" value="1"/>
</dbReference>
<evidence type="ECO:0000256" key="1">
    <source>
        <dbReference type="ARBA" id="ARBA00023118"/>
    </source>
</evidence>
<feature type="domain" description="CRISPR type III-associated protein" evidence="2">
    <location>
        <begin position="298"/>
        <end position="469"/>
    </location>
</feature>
<evidence type="ECO:0000313" key="3">
    <source>
        <dbReference type="EMBL" id="QTR44837.1"/>
    </source>
</evidence>
<protein>
    <recommendedName>
        <fullName evidence="2">CRISPR type III-associated protein domain-containing protein</fullName>
    </recommendedName>
</protein>
<gene>
    <name evidence="3" type="ORF">J9253_12495</name>
</gene>
<sequence>MKSQQPVFHVARVTLETVTPLSIATGKANGVFDTSLVMDANGLPTIPGSSLTGVLRHLYQTEHDEPGSNAVFGYQNRQKSEDSQPSRLQVSWGCIQDSKGKAIQGLALGSNRTKLESDLILKVALGLADAPANRDRVRLNHKGAAADKGKFDRAVLPAGYRFTVEFSLWSDTAHDAQWERVLELLNHPLFRLGGSTRAGLGKLSVIEVQELVSDLSQESGRKIFTAMKRDMDDRTGFKLRKLPTWQSDEKVVTATLSLKPNSYWRIGQGEKPNLADSNGKTADLLPKLEQRISWNKQHQAEPATEKLLIPGSSVKGALSHRIAFHANRFSEQPRWADDMTEDELKIYDKSEHCEAVKELFGFANDEQREDKYKGQAGRVLIDDAYREFSNTDLQMIMHNSIDRFSGSVRDHMLFSEEMVWGKGIELQLTIKKDDKISSVAKQALQQALADLYEGRLALGAGVSKGHGLFTGTIKWSDDGKWIGEQA</sequence>
<dbReference type="EMBL" id="CP072801">
    <property type="protein sequence ID" value="QTR44837.1"/>
    <property type="molecule type" value="Genomic_DNA"/>
</dbReference>
<feature type="domain" description="CRISPR type III-associated protein" evidence="2">
    <location>
        <begin position="14"/>
        <end position="204"/>
    </location>
</feature>
<organism evidence="3 4">
    <name type="scientific">Thiothrix litoralis</name>
    <dbReference type="NCBI Taxonomy" id="2891210"/>
    <lineage>
        <taxon>Bacteria</taxon>
        <taxon>Pseudomonadati</taxon>
        <taxon>Pseudomonadota</taxon>
        <taxon>Gammaproteobacteria</taxon>
        <taxon>Thiotrichales</taxon>
        <taxon>Thiotrichaceae</taxon>
        <taxon>Thiothrix</taxon>
    </lineage>
</organism>
<evidence type="ECO:0000313" key="4">
    <source>
        <dbReference type="Proteomes" id="UP000672039"/>
    </source>
</evidence>
<dbReference type="InterPro" id="IPR005537">
    <property type="entry name" value="RAMP_III_fam"/>
</dbReference>
<dbReference type="RefSeq" id="WP_210221283.1">
    <property type="nucleotide sequence ID" value="NZ_CP072801.1"/>
</dbReference>
<proteinExistence type="predicted"/>
<dbReference type="Proteomes" id="UP000672039">
    <property type="component" value="Chromosome"/>
</dbReference>
<dbReference type="InterPro" id="IPR052216">
    <property type="entry name" value="CRISPR_Csm3_endoribonuclease"/>
</dbReference>
<evidence type="ECO:0000259" key="2">
    <source>
        <dbReference type="Pfam" id="PF03787"/>
    </source>
</evidence>
<dbReference type="Pfam" id="PF03787">
    <property type="entry name" value="RAMPs"/>
    <property type="match status" value="2"/>
</dbReference>
<dbReference type="CDD" id="cd09726">
    <property type="entry name" value="RAMP_I_III"/>
    <property type="match status" value="2"/>
</dbReference>
<name>A0ABX7WPJ4_9GAMM</name>
<dbReference type="PANTHER" id="PTHR35579">
    <property type="entry name" value="CRISPR SYSTEM CMS ENDORIBONUCLEASE CSM3"/>
    <property type="match status" value="1"/>
</dbReference>